<evidence type="ECO:0000256" key="1">
    <source>
        <dbReference type="ARBA" id="ARBA00009991"/>
    </source>
</evidence>
<evidence type="ECO:0000256" key="6">
    <source>
        <dbReference type="SAM" id="MobiDB-lite"/>
    </source>
</evidence>
<evidence type="ECO:0000256" key="2">
    <source>
        <dbReference type="ARBA" id="ARBA00022679"/>
    </source>
</evidence>
<feature type="compositionally biased region" description="Polar residues" evidence="6">
    <location>
        <begin position="109"/>
        <end position="123"/>
    </location>
</feature>
<dbReference type="EC" id="2.3.2.8" evidence="5"/>
<dbReference type="AlphaFoldDB" id="A0A061R9L6"/>
<organism evidence="9">
    <name type="scientific">Tetraselmis sp. GSL018</name>
    <dbReference type="NCBI Taxonomy" id="582737"/>
    <lineage>
        <taxon>Eukaryota</taxon>
        <taxon>Viridiplantae</taxon>
        <taxon>Chlorophyta</taxon>
        <taxon>core chlorophytes</taxon>
        <taxon>Chlorodendrophyceae</taxon>
        <taxon>Chlorodendrales</taxon>
        <taxon>Chlorodendraceae</taxon>
        <taxon>Tetraselmis</taxon>
    </lineage>
</organism>
<evidence type="ECO:0000259" key="8">
    <source>
        <dbReference type="Pfam" id="PF04377"/>
    </source>
</evidence>
<name>A0A061R9L6_9CHLO</name>
<feature type="domain" description="N-end aminoacyl transferase N-terminal" evidence="7">
    <location>
        <begin position="19"/>
        <end position="89"/>
    </location>
</feature>
<evidence type="ECO:0000256" key="5">
    <source>
        <dbReference type="PIRNR" id="PIRNR037207"/>
    </source>
</evidence>
<dbReference type="Pfam" id="PF04377">
    <property type="entry name" value="ATE_C"/>
    <property type="match status" value="1"/>
</dbReference>
<dbReference type="InterPro" id="IPR007472">
    <property type="entry name" value="N-end_Aminoacyl_Trfase_C"/>
</dbReference>
<dbReference type="InterPro" id="IPR007471">
    <property type="entry name" value="N-end_Aminoacyl_Trfase_N"/>
</dbReference>
<reference evidence="9" key="1">
    <citation type="submission" date="2014-05" db="EMBL/GenBank/DDBJ databases">
        <title>The transcriptome of the halophilic microalga Tetraselmis sp. GSL018 isolated from the Great Salt Lake, Utah.</title>
        <authorList>
            <person name="Jinkerson R.E."/>
            <person name="D'Adamo S."/>
            <person name="Posewitz M.C."/>
        </authorList>
    </citation>
    <scope>NUCLEOTIDE SEQUENCE</scope>
    <source>
        <strain evidence="9">GSL018</strain>
    </source>
</reference>
<dbReference type="PANTHER" id="PTHR21367">
    <property type="entry name" value="ARGININE-TRNA-PROTEIN TRANSFERASE 1"/>
    <property type="match status" value="1"/>
</dbReference>
<proteinExistence type="inferred from homology"/>
<gene>
    <name evidence="9" type="primary">ATE1</name>
    <name evidence="9" type="ORF">TSPGSL018_11759</name>
</gene>
<evidence type="ECO:0000313" key="9">
    <source>
        <dbReference type="EMBL" id="JAC67191.1"/>
    </source>
</evidence>
<keyword evidence="4 5" id="KW-0012">Acyltransferase</keyword>
<dbReference type="PIRSF" id="PIRSF037207">
    <property type="entry name" value="ATE1_euk"/>
    <property type="match status" value="1"/>
</dbReference>
<feature type="region of interest" description="Disordered" evidence="6">
    <location>
        <begin position="270"/>
        <end position="304"/>
    </location>
</feature>
<evidence type="ECO:0000256" key="3">
    <source>
        <dbReference type="ARBA" id="ARBA00022786"/>
    </source>
</evidence>
<evidence type="ECO:0000256" key="4">
    <source>
        <dbReference type="ARBA" id="ARBA00023315"/>
    </source>
</evidence>
<comment type="similarity">
    <text evidence="1 5">Belongs to the R-transferase family.</text>
</comment>
<evidence type="ECO:0000259" key="7">
    <source>
        <dbReference type="Pfam" id="PF04376"/>
    </source>
</evidence>
<feature type="domain" description="N-end rule aminoacyl transferase C-terminal" evidence="8">
    <location>
        <begin position="336"/>
        <end position="478"/>
    </location>
</feature>
<accession>A0A061R9L6</accession>
<dbReference type="InterPro" id="IPR030700">
    <property type="entry name" value="N-end_Aminoacyl_Trfase"/>
</dbReference>
<keyword evidence="3 5" id="KW-0833">Ubl conjugation pathway</keyword>
<dbReference type="EMBL" id="GBEZ01019359">
    <property type="protein sequence ID" value="JAC67191.1"/>
    <property type="molecule type" value="Transcribed_RNA"/>
</dbReference>
<dbReference type="GO" id="GO:0005737">
    <property type="term" value="C:cytoplasm"/>
    <property type="evidence" value="ECO:0007669"/>
    <property type="project" value="TreeGrafter"/>
</dbReference>
<protein>
    <recommendedName>
        <fullName evidence="5">Arginyl-tRNA--protein transferase</fullName>
        <ecNumber evidence="5">2.3.2.8</ecNumber>
    </recommendedName>
</protein>
<feature type="compositionally biased region" description="Basic and acidic residues" evidence="6">
    <location>
        <begin position="270"/>
        <end position="285"/>
    </location>
</feature>
<dbReference type="InterPro" id="IPR017137">
    <property type="entry name" value="Arg-tRNA-P_Trfase_1_euk"/>
</dbReference>
<sequence>MAMKRMPSVVEDNGSLSTSCGYCGGRDTSRMVGMWGHSLTPSDYGDLLDRGWRRGGRWLYQPDMDRTCCPQYTIRLSANRFKPSKQQRKVVQKFKSWIVGTELSSTISSGAVGSTSHTENMVAQSGPDRSAETCHSVAGQVPEVVNLQIQETDEDKIQALGLTNACGRTLQDAGNDLLQSTSFRVVPLPAKLRRSLPSSVRFTSSTAFPAAAVARKQGNASATAEATAAAVAEELDRACQDPKQGIALRNLGLTRVEAHSGYINFHTAKDRSTDVRTSRDGRAPRETATGARAPRQNGSRETCNKPLPLRFLDSYGGFSGTADFTVMMKPADYSEEEFDLYRQYQISQHGDKPEAITRQSFSHFLVDSPMQHEPPAEGSAAPPCGYGSFHVQYRVRGRLIAVSVVDVLPRCLSSKYFFWDPGLRRLSLGKLSVLFEVFWVQEMMKVAPALQHYYLGYYIHSCPKMSYKAEYRPSDLLCPARYIWTPFERAVELLDRHTGGLCALSDALQEPSGQEAAVGERSQNSRGPFSVREVLSTMLVLHDGSLKRLGQVVADGDSPLLHKIRRWCDAVGEPARRMVYLLPNSHS</sequence>
<dbReference type="PANTHER" id="PTHR21367:SF1">
    <property type="entry name" value="ARGINYL-TRNA--PROTEIN TRANSFERASE 1"/>
    <property type="match status" value="1"/>
</dbReference>
<keyword evidence="2 5" id="KW-0808">Transferase</keyword>
<feature type="region of interest" description="Disordered" evidence="6">
    <location>
        <begin position="109"/>
        <end position="132"/>
    </location>
</feature>
<dbReference type="GO" id="GO:0004057">
    <property type="term" value="F:arginyl-tRNA--protein transferase activity"/>
    <property type="evidence" value="ECO:0007669"/>
    <property type="project" value="UniProtKB-EC"/>
</dbReference>
<dbReference type="Pfam" id="PF04376">
    <property type="entry name" value="ATE_N"/>
    <property type="match status" value="1"/>
</dbReference>
<comment type="catalytic activity">
    <reaction evidence="5">
        <text>an N-terminal L-alpha-aminoacyl-[protein] + L-arginyl-tRNA(Arg) = an N-terminal L-arginyl-L-aminoacyl-[protein] + tRNA(Arg) + H(+)</text>
        <dbReference type="Rhea" id="RHEA:10208"/>
        <dbReference type="Rhea" id="RHEA-COMP:9658"/>
        <dbReference type="Rhea" id="RHEA-COMP:9673"/>
        <dbReference type="Rhea" id="RHEA-COMP:10636"/>
        <dbReference type="Rhea" id="RHEA-COMP:10638"/>
        <dbReference type="ChEBI" id="CHEBI:15378"/>
        <dbReference type="ChEBI" id="CHEBI:78442"/>
        <dbReference type="ChEBI" id="CHEBI:78513"/>
        <dbReference type="ChEBI" id="CHEBI:78597"/>
        <dbReference type="ChEBI" id="CHEBI:83562"/>
        <dbReference type="EC" id="2.3.2.8"/>
    </reaction>
</comment>
<comment type="function">
    <text evidence="5">Involved in the post-translational conjugation of arginine to the N-terminal aspartate or glutamate of a protein. This arginylation is required for degradation of the protein via the ubiquitin pathway.</text>
</comment>